<evidence type="ECO:0000256" key="5">
    <source>
        <dbReference type="SAM" id="Phobius"/>
    </source>
</evidence>
<accession>A0ABM7P940</accession>
<dbReference type="RefSeq" id="WP_229591532.1">
    <property type="nucleotide sequence ID" value="NZ_AP024485.1"/>
</dbReference>
<protein>
    <recommendedName>
        <fullName evidence="6">RDD domain-containing protein</fullName>
    </recommendedName>
</protein>
<reference evidence="7" key="1">
    <citation type="journal article" date="2022" name="Arch. Microbiol.">
        <title>Pseudodesulfovibrio sediminis sp. nov., a mesophilic and neutrophilic sulfate-reducing bacterium isolated from sediment of a brackish lake.</title>
        <authorList>
            <person name="Takahashi A."/>
            <person name="Kojima H."/>
            <person name="Watanabe M."/>
            <person name="Fukui M."/>
        </authorList>
    </citation>
    <scope>NUCLEOTIDE SEQUENCE</scope>
    <source>
        <strain evidence="7">SF6</strain>
    </source>
</reference>
<name>A0ABM7P940_9BACT</name>
<dbReference type="Pfam" id="PF06271">
    <property type="entry name" value="RDD"/>
    <property type="match status" value="1"/>
</dbReference>
<evidence type="ECO:0000256" key="2">
    <source>
        <dbReference type="ARBA" id="ARBA00022692"/>
    </source>
</evidence>
<evidence type="ECO:0000256" key="1">
    <source>
        <dbReference type="ARBA" id="ARBA00004141"/>
    </source>
</evidence>
<evidence type="ECO:0000313" key="7">
    <source>
        <dbReference type="EMBL" id="BCS89563.1"/>
    </source>
</evidence>
<feature type="domain" description="RDD" evidence="6">
    <location>
        <begin position="20"/>
        <end position="167"/>
    </location>
</feature>
<gene>
    <name evidence="7" type="ORF">PSDVSF_28050</name>
</gene>
<evidence type="ECO:0000313" key="8">
    <source>
        <dbReference type="Proteomes" id="UP001053296"/>
    </source>
</evidence>
<dbReference type="PANTHER" id="PTHR38480:SF1">
    <property type="entry name" value="SLR0254 PROTEIN"/>
    <property type="match status" value="1"/>
</dbReference>
<dbReference type="PANTHER" id="PTHR38480">
    <property type="entry name" value="SLR0254 PROTEIN"/>
    <property type="match status" value="1"/>
</dbReference>
<feature type="transmembrane region" description="Helical" evidence="5">
    <location>
        <begin position="78"/>
        <end position="101"/>
    </location>
</feature>
<keyword evidence="3 5" id="KW-1133">Transmembrane helix</keyword>
<proteinExistence type="predicted"/>
<keyword evidence="2 5" id="KW-0812">Transmembrane</keyword>
<evidence type="ECO:0000256" key="3">
    <source>
        <dbReference type="ARBA" id="ARBA00022989"/>
    </source>
</evidence>
<sequence length="271" mass="31500">MTARIEFETPENILVNYQPAGLGTRFMAWIVDSIISYLIVFLLIVCLIALGVAYDGLFEFVEERIAYSLGDDKETKNLMVGIYFSLFLLILNTVSFVYFFMFEYFGHGRTLGKRWMSIRVIGEEGIALNSTKVFLRSVFRIVDSIPIAWLVPLFSKRSKRLGDMVAGTLIVVDQPGTLEEVREELEEGAQREFRFVRIGLDELKQKEVHLIAQLLERAESMDESIRKDLYHKTVDSMAVHFDHELPEASSYERYLRELLQSYYERQHRRLG</sequence>
<keyword evidence="8" id="KW-1185">Reference proteome</keyword>
<keyword evidence="4 5" id="KW-0472">Membrane</keyword>
<dbReference type="InterPro" id="IPR010432">
    <property type="entry name" value="RDD"/>
</dbReference>
<evidence type="ECO:0000256" key="4">
    <source>
        <dbReference type="ARBA" id="ARBA00023136"/>
    </source>
</evidence>
<evidence type="ECO:0000259" key="6">
    <source>
        <dbReference type="Pfam" id="PF06271"/>
    </source>
</evidence>
<organism evidence="7 8">
    <name type="scientific">Pseudodesulfovibrio sediminis</name>
    <dbReference type="NCBI Taxonomy" id="2810563"/>
    <lineage>
        <taxon>Bacteria</taxon>
        <taxon>Pseudomonadati</taxon>
        <taxon>Thermodesulfobacteriota</taxon>
        <taxon>Desulfovibrionia</taxon>
        <taxon>Desulfovibrionales</taxon>
        <taxon>Desulfovibrionaceae</taxon>
    </lineage>
</organism>
<dbReference type="EMBL" id="AP024485">
    <property type="protein sequence ID" value="BCS89563.1"/>
    <property type="molecule type" value="Genomic_DNA"/>
</dbReference>
<comment type="subcellular location">
    <subcellularLocation>
        <location evidence="1">Membrane</location>
        <topology evidence="1">Multi-pass membrane protein</topology>
    </subcellularLocation>
</comment>
<feature type="transmembrane region" description="Helical" evidence="5">
    <location>
        <begin position="34"/>
        <end position="57"/>
    </location>
</feature>
<dbReference type="Proteomes" id="UP001053296">
    <property type="component" value="Chromosome"/>
</dbReference>